<proteinExistence type="predicted"/>
<dbReference type="EMBL" id="JAVRIC010000023">
    <property type="protein sequence ID" value="MDT0498578.1"/>
    <property type="molecule type" value="Genomic_DNA"/>
</dbReference>
<dbReference type="Proteomes" id="UP001254608">
    <property type="component" value="Unassembled WGS sequence"/>
</dbReference>
<sequence>MSTTQTKTTTFTSEDISKVIRSFTTELKMIASSTRGMTEAEAAKYGHDIEYLAQHSYLSLVDVTLYSNGKEENAVQYTVRDGTKDLTPSKPGGVMWRRLENPKLHVTVRLTIAYTPQVEQAVKAKLYINWQTTNFDLSHPNLKKKDGRDFTSNGYGISRTDFE</sequence>
<gene>
    <name evidence="2" type="ORF">RM530_14600</name>
</gene>
<feature type="domain" description="Bacterial HORMA" evidence="1">
    <location>
        <begin position="1"/>
        <end position="162"/>
    </location>
</feature>
<reference evidence="2 3" key="1">
    <citation type="submission" date="2023-09" db="EMBL/GenBank/DDBJ databases">
        <authorList>
            <person name="Rey-Velasco X."/>
        </authorList>
    </citation>
    <scope>NUCLEOTIDE SEQUENCE [LARGE SCALE GENOMIC DNA]</scope>
    <source>
        <strain evidence="2 3">W345</strain>
    </source>
</reference>
<accession>A0ABU2WL08</accession>
<name>A0ABU2WL08_9GAMM</name>
<comment type="caution">
    <text evidence="2">The sequence shown here is derived from an EMBL/GenBank/DDBJ whole genome shotgun (WGS) entry which is preliminary data.</text>
</comment>
<protein>
    <recommendedName>
        <fullName evidence="1">Bacterial HORMA domain-containing protein</fullName>
    </recommendedName>
</protein>
<evidence type="ECO:0000313" key="3">
    <source>
        <dbReference type="Proteomes" id="UP001254608"/>
    </source>
</evidence>
<evidence type="ECO:0000259" key="1">
    <source>
        <dbReference type="Pfam" id="PF18138"/>
    </source>
</evidence>
<organism evidence="2 3">
    <name type="scientific">Banduia mediterranea</name>
    <dbReference type="NCBI Taxonomy" id="3075609"/>
    <lineage>
        <taxon>Bacteria</taxon>
        <taxon>Pseudomonadati</taxon>
        <taxon>Pseudomonadota</taxon>
        <taxon>Gammaproteobacteria</taxon>
        <taxon>Nevskiales</taxon>
        <taxon>Algiphilaceae</taxon>
        <taxon>Banduia</taxon>
    </lineage>
</organism>
<keyword evidence="3" id="KW-1185">Reference proteome</keyword>
<evidence type="ECO:0000313" key="2">
    <source>
        <dbReference type="EMBL" id="MDT0498578.1"/>
    </source>
</evidence>
<dbReference type="RefSeq" id="WP_311365988.1">
    <property type="nucleotide sequence ID" value="NZ_JAVRIC010000023.1"/>
</dbReference>
<dbReference type="Pfam" id="PF18138">
    <property type="entry name" value="bacHORMA_1"/>
    <property type="match status" value="1"/>
</dbReference>
<dbReference type="InterPro" id="IPR041162">
    <property type="entry name" value="Bact_HORMA_1"/>
</dbReference>